<evidence type="ECO:0000313" key="1">
    <source>
        <dbReference type="EMBL" id="GAA1539290.1"/>
    </source>
</evidence>
<proteinExistence type="predicted"/>
<reference evidence="2" key="1">
    <citation type="journal article" date="2019" name="Int. J. Syst. Evol. Microbiol.">
        <title>The Global Catalogue of Microorganisms (GCM) 10K type strain sequencing project: providing services to taxonomists for standard genome sequencing and annotation.</title>
        <authorList>
            <consortium name="The Broad Institute Genomics Platform"/>
            <consortium name="The Broad Institute Genome Sequencing Center for Infectious Disease"/>
            <person name="Wu L."/>
            <person name="Ma J."/>
        </authorList>
    </citation>
    <scope>NUCLEOTIDE SEQUENCE [LARGE SCALE GENOMIC DNA]</scope>
    <source>
        <strain evidence="2">JCM 15933</strain>
    </source>
</reference>
<dbReference type="EMBL" id="BAAAQD010000015">
    <property type="protein sequence ID" value="GAA1539290.1"/>
    <property type="molecule type" value="Genomic_DNA"/>
</dbReference>
<dbReference type="InterPro" id="IPR014845">
    <property type="entry name" value="GYD/TTHA1554"/>
</dbReference>
<accession>A0ABP4MBL5</accession>
<comment type="caution">
    <text evidence="1">The sequence shown here is derived from an EMBL/GenBank/DDBJ whole genome shotgun (WGS) entry which is preliminary data.</text>
</comment>
<sequence>MAKYLFRSAYTAEGVQGLLDEGGSGRLKECERLITSLGGHLESFYFGFGGADTYIIADLPDNATAAAFRLAVTASGAVGTETVVLLTSDEIDHATRQKVGYRAPGAR</sequence>
<dbReference type="Pfam" id="PF08734">
    <property type="entry name" value="GYD"/>
    <property type="match status" value="1"/>
</dbReference>
<gene>
    <name evidence="1" type="ORF">GCM10009827_068160</name>
</gene>
<dbReference type="Proteomes" id="UP001501470">
    <property type="component" value="Unassembled WGS sequence"/>
</dbReference>
<protein>
    <recommendedName>
        <fullName evidence="3">GYD domain-containing protein</fullName>
    </recommendedName>
</protein>
<name>A0ABP4MBL5_9ACTN</name>
<dbReference type="RefSeq" id="WP_344506461.1">
    <property type="nucleotide sequence ID" value="NZ_BAAAQD010000015.1"/>
</dbReference>
<evidence type="ECO:0000313" key="2">
    <source>
        <dbReference type="Proteomes" id="UP001501470"/>
    </source>
</evidence>
<evidence type="ECO:0008006" key="3">
    <source>
        <dbReference type="Google" id="ProtNLM"/>
    </source>
</evidence>
<keyword evidence="2" id="KW-1185">Reference proteome</keyword>
<organism evidence="1 2">
    <name type="scientific">Dactylosporangium maewongense</name>
    <dbReference type="NCBI Taxonomy" id="634393"/>
    <lineage>
        <taxon>Bacteria</taxon>
        <taxon>Bacillati</taxon>
        <taxon>Actinomycetota</taxon>
        <taxon>Actinomycetes</taxon>
        <taxon>Micromonosporales</taxon>
        <taxon>Micromonosporaceae</taxon>
        <taxon>Dactylosporangium</taxon>
    </lineage>
</organism>